<gene>
    <name evidence="2" type="ORF">GCM10011372_27680</name>
</gene>
<reference evidence="2" key="1">
    <citation type="journal article" date="2014" name="Int. J. Syst. Evol. Microbiol.">
        <title>Complete genome sequence of Corynebacterium casei LMG S-19264T (=DSM 44701T), isolated from a smear-ripened cheese.</title>
        <authorList>
            <consortium name="US DOE Joint Genome Institute (JGI-PGF)"/>
            <person name="Walter F."/>
            <person name="Albersmeier A."/>
            <person name="Kalinowski J."/>
            <person name="Ruckert C."/>
        </authorList>
    </citation>
    <scope>NUCLEOTIDE SEQUENCE</scope>
    <source>
        <strain evidence="2">CGMCC 1.8984</strain>
    </source>
</reference>
<proteinExistence type="predicted"/>
<sequence>MSRAGARGIRSASRIHAALARRIGARPVGTRGPSSRDEHSGTEAEQKQRRCIEAVTHPRIVADLSRQSTGGACSAAEGLTDVARSALDLLGP</sequence>
<keyword evidence="3" id="KW-1185">Reference proteome</keyword>
<evidence type="ECO:0000313" key="2">
    <source>
        <dbReference type="EMBL" id="GGJ87648.1"/>
    </source>
</evidence>
<organism evidence="2 3">
    <name type="scientific">Agromyces bauzanensis</name>
    <dbReference type="NCBI Taxonomy" id="1308924"/>
    <lineage>
        <taxon>Bacteria</taxon>
        <taxon>Bacillati</taxon>
        <taxon>Actinomycetota</taxon>
        <taxon>Actinomycetes</taxon>
        <taxon>Micrococcales</taxon>
        <taxon>Microbacteriaceae</taxon>
        <taxon>Agromyces</taxon>
    </lineage>
</organism>
<feature type="compositionally biased region" description="Basic and acidic residues" evidence="1">
    <location>
        <begin position="34"/>
        <end position="49"/>
    </location>
</feature>
<accession>A0A917UVF9</accession>
<evidence type="ECO:0000256" key="1">
    <source>
        <dbReference type="SAM" id="MobiDB-lite"/>
    </source>
</evidence>
<dbReference type="Proteomes" id="UP000636956">
    <property type="component" value="Unassembled WGS sequence"/>
</dbReference>
<dbReference type="EMBL" id="BMMD01000017">
    <property type="protein sequence ID" value="GGJ87648.1"/>
    <property type="molecule type" value="Genomic_DNA"/>
</dbReference>
<reference evidence="2" key="2">
    <citation type="submission" date="2020-09" db="EMBL/GenBank/DDBJ databases">
        <authorList>
            <person name="Sun Q."/>
            <person name="Zhou Y."/>
        </authorList>
    </citation>
    <scope>NUCLEOTIDE SEQUENCE</scope>
    <source>
        <strain evidence="2">CGMCC 1.8984</strain>
    </source>
</reference>
<protein>
    <submittedName>
        <fullName evidence="2">Uncharacterized protein</fullName>
    </submittedName>
</protein>
<feature type="region of interest" description="Disordered" evidence="1">
    <location>
        <begin position="20"/>
        <end position="49"/>
    </location>
</feature>
<evidence type="ECO:0000313" key="3">
    <source>
        <dbReference type="Proteomes" id="UP000636956"/>
    </source>
</evidence>
<name>A0A917UVF9_9MICO</name>
<comment type="caution">
    <text evidence="2">The sequence shown here is derived from an EMBL/GenBank/DDBJ whole genome shotgun (WGS) entry which is preliminary data.</text>
</comment>
<dbReference type="AlphaFoldDB" id="A0A917UVF9"/>